<keyword evidence="2" id="KW-0472">Membrane</keyword>
<dbReference type="HOGENOM" id="CLU_1188868_0_0_11"/>
<name>F5XRT3_MICPN</name>
<gene>
    <name evidence="3" type="ordered locus">MLP_41320</name>
</gene>
<evidence type="ECO:0000256" key="2">
    <source>
        <dbReference type="SAM" id="Phobius"/>
    </source>
</evidence>
<accession>F5XRT3</accession>
<evidence type="ECO:0000313" key="3">
    <source>
        <dbReference type="EMBL" id="BAK37146.1"/>
    </source>
</evidence>
<dbReference type="Proteomes" id="UP000007947">
    <property type="component" value="Chromosome"/>
</dbReference>
<reference evidence="3 4" key="1">
    <citation type="submission" date="2011-05" db="EMBL/GenBank/DDBJ databases">
        <title>Whole genome sequence of Microlunatus phosphovorus NM-1.</title>
        <authorList>
            <person name="Hosoyama A."/>
            <person name="Sasaki K."/>
            <person name="Harada T."/>
            <person name="Igarashi R."/>
            <person name="Kawakoshi A."/>
            <person name="Sasagawa M."/>
            <person name="Fukada J."/>
            <person name="Nakamura S."/>
            <person name="Katano Y."/>
            <person name="Hanada S."/>
            <person name="Kamagata Y."/>
            <person name="Nakamura N."/>
            <person name="Yamazaki S."/>
            <person name="Fujita N."/>
        </authorList>
    </citation>
    <scope>NUCLEOTIDE SEQUENCE [LARGE SCALE GENOMIC DNA]</scope>
    <source>
        <strain evidence="4">ATCC 700054 / DSM 10555 / JCM 9379 / NBRC 101784 / NCIMB 13414 / VKM Ac-1990 / NM-1</strain>
    </source>
</reference>
<evidence type="ECO:0008006" key="5">
    <source>
        <dbReference type="Google" id="ProtNLM"/>
    </source>
</evidence>
<dbReference type="RefSeq" id="WP_013864983.1">
    <property type="nucleotide sequence ID" value="NC_015635.1"/>
</dbReference>
<dbReference type="eggNOG" id="COG2919">
    <property type="taxonomic scope" value="Bacteria"/>
</dbReference>
<dbReference type="STRING" id="1032480.MLP_41320"/>
<dbReference type="AlphaFoldDB" id="F5XRT3"/>
<feature type="region of interest" description="Disordered" evidence="1">
    <location>
        <begin position="211"/>
        <end position="233"/>
    </location>
</feature>
<feature type="compositionally biased region" description="Basic residues" evidence="1">
    <location>
        <begin position="221"/>
        <end position="233"/>
    </location>
</feature>
<sequence>MSALWSSLQAPIVGGRSYQTGDKDTGDKSSERRLRAVPSLPARMARIPFISVLIAVFGVGMVGLLMVNTTLQNQAFESRSLNRQAAQLVYQEAELQSQLNKLRTPDQIASKASALGMRANPKPAFLVVPSGKVIGEQYRVTGDEMKGLIVKTPEQLAAEKAVREAKAKAKAEAAAKKKAAAEAKAEAKAKAKAEAAALEAAAKKIAAEAKAKKAKAAEKAKKAKQAKKRNGGN</sequence>
<keyword evidence="2" id="KW-0812">Transmembrane</keyword>
<keyword evidence="2" id="KW-1133">Transmembrane helix</keyword>
<protein>
    <recommendedName>
        <fullName evidence="5">Cell division protein FtsL</fullName>
    </recommendedName>
</protein>
<evidence type="ECO:0000313" key="4">
    <source>
        <dbReference type="Proteomes" id="UP000007947"/>
    </source>
</evidence>
<keyword evidence="4" id="KW-1185">Reference proteome</keyword>
<feature type="transmembrane region" description="Helical" evidence="2">
    <location>
        <begin position="47"/>
        <end position="67"/>
    </location>
</feature>
<evidence type="ECO:0000256" key="1">
    <source>
        <dbReference type="SAM" id="MobiDB-lite"/>
    </source>
</evidence>
<dbReference type="KEGG" id="mph:MLP_41320"/>
<feature type="compositionally biased region" description="Basic and acidic residues" evidence="1">
    <location>
        <begin position="211"/>
        <end position="220"/>
    </location>
</feature>
<dbReference type="EMBL" id="AP012204">
    <property type="protein sequence ID" value="BAK37146.1"/>
    <property type="molecule type" value="Genomic_DNA"/>
</dbReference>
<proteinExistence type="predicted"/>
<organism evidence="3 4">
    <name type="scientific">Microlunatus phosphovorus (strain ATCC 700054 / DSM 10555 / JCM 9379 / NBRC 101784 / NCIMB 13414 / VKM Ac-1990 / NM-1)</name>
    <dbReference type="NCBI Taxonomy" id="1032480"/>
    <lineage>
        <taxon>Bacteria</taxon>
        <taxon>Bacillati</taxon>
        <taxon>Actinomycetota</taxon>
        <taxon>Actinomycetes</taxon>
        <taxon>Propionibacteriales</taxon>
        <taxon>Propionibacteriaceae</taxon>
        <taxon>Microlunatus</taxon>
    </lineage>
</organism>